<sequence length="52" mass="5931">MSVSSNPIEHKPFQKSRILGGLPSFLSSLLTRCIAKYTIHHRIVQMQFLTMS</sequence>
<organism evidence="1">
    <name type="scientific">Rhizophora mucronata</name>
    <name type="common">Asiatic mangrove</name>
    <dbReference type="NCBI Taxonomy" id="61149"/>
    <lineage>
        <taxon>Eukaryota</taxon>
        <taxon>Viridiplantae</taxon>
        <taxon>Streptophyta</taxon>
        <taxon>Embryophyta</taxon>
        <taxon>Tracheophyta</taxon>
        <taxon>Spermatophyta</taxon>
        <taxon>Magnoliopsida</taxon>
        <taxon>eudicotyledons</taxon>
        <taxon>Gunneridae</taxon>
        <taxon>Pentapetalae</taxon>
        <taxon>rosids</taxon>
        <taxon>fabids</taxon>
        <taxon>Malpighiales</taxon>
        <taxon>Rhizophoraceae</taxon>
        <taxon>Rhizophora</taxon>
    </lineage>
</organism>
<dbReference type="AlphaFoldDB" id="A0A2P2JQI2"/>
<protein>
    <submittedName>
        <fullName evidence="1">Uncharacterized protein MANES_04G018200</fullName>
    </submittedName>
</protein>
<evidence type="ECO:0000313" key="1">
    <source>
        <dbReference type="EMBL" id="MBW95715.1"/>
    </source>
</evidence>
<accession>A0A2P2JQI2</accession>
<reference evidence="1" key="1">
    <citation type="submission" date="2018-02" db="EMBL/GenBank/DDBJ databases">
        <title>Rhizophora mucronata_Transcriptome.</title>
        <authorList>
            <person name="Meera S.P."/>
            <person name="Sreeshan A."/>
            <person name="Augustine A."/>
        </authorList>
    </citation>
    <scope>NUCLEOTIDE SEQUENCE</scope>
    <source>
        <tissue evidence="1">Leaf</tissue>
    </source>
</reference>
<proteinExistence type="predicted"/>
<name>A0A2P2JQI2_RHIMU</name>
<dbReference type="EMBL" id="GGEC01015232">
    <property type="protein sequence ID" value="MBW95715.1"/>
    <property type="molecule type" value="Transcribed_RNA"/>
</dbReference>